<keyword evidence="3" id="KW-0808">Transferase</keyword>
<gene>
    <name evidence="3" type="ORF">SAMN04487945_0448</name>
</gene>
<dbReference type="Gene3D" id="3.40.640.10">
    <property type="entry name" value="Type I PLP-dependent aspartate aminotransferase-like (Major domain)"/>
    <property type="match status" value="1"/>
</dbReference>
<feature type="compositionally biased region" description="Acidic residues" evidence="1">
    <location>
        <begin position="97"/>
        <end position="108"/>
    </location>
</feature>
<dbReference type="CDD" id="cd00609">
    <property type="entry name" value="AAT_like"/>
    <property type="match status" value="1"/>
</dbReference>
<dbReference type="STRING" id="355548.SAMN04487945_0448"/>
<evidence type="ECO:0000259" key="2">
    <source>
        <dbReference type="Pfam" id="PF00155"/>
    </source>
</evidence>
<dbReference type="Proteomes" id="UP000198518">
    <property type="component" value="Unassembled WGS sequence"/>
</dbReference>
<dbReference type="SUPFAM" id="SSF53383">
    <property type="entry name" value="PLP-dependent transferases"/>
    <property type="match status" value="1"/>
</dbReference>
<dbReference type="Gene3D" id="3.90.1150.10">
    <property type="entry name" value="Aspartate Aminotransferase, domain 1"/>
    <property type="match status" value="1"/>
</dbReference>
<organism evidence="3 4">
    <name type="scientific">Halobacterium jilantaiense</name>
    <dbReference type="NCBI Taxonomy" id="355548"/>
    <lineage>
        <taxon>Archaea</taxon>
        <taxon>Methanobacteriati</taxon>
        <taxon>Methanobacteriota</taxon>
        <taxon>Stenosarchaea group</taxon>
        <taxon>Halobacteria</taxon>
        <taxon>Halobacteriales</taxon>
        <taxon>Halobacteriaceae</taxon>
        <taxon>Halobacterium</taxon>
    </lineage>
</organism>
<dbReference type="InterPro" id="IPR015424">
    <property type="entry name" value="PyrdxlP-dep_Trfase"/>
</dbReference>
<dbReference type="PANTHER" id="PTHR43510:SF1">
    <property type="entry name" value="AMINOTRANSFERASE FUNCTION, HYPOTHETICAL (EUROFUNG)"/>
    <property type="match status" value="1"/>
</dbReference>
<dbReference type="RefSeq" id="WP_089667631.1">
    <property type="nucleotide sequence ID" value="NZ_FOJA01000001.1"/>
</dbReference>
<dbReference type="InterPro" id="IPR004839">
    <property type="entry name" value="Aminotransferase_I/II_large"/>
</dbReference>
<dbReference type="PANTHER" id="PTHR43510">
    <property type="entry name" value="AMINOTRANSFERASE FUNCTION, HYPOTHETICAL (EUROFUNG)"/>
    <property type="match status" value="1"/>
</dbReference>
<reference evidence="3 4" key="1">
    <citation type="submission" date="2016-10" db="EMBL/GenBank/DDBJ databases">
        <authorList>
            <person name="de Groot N.N."/>
        </authorList>
    </citation>
    <scope>NUCLEOTIDE SEQUENCE [LARGE SCALE GENOMIC DNA]</scope>
    <source>
        <strain evidence="3 4">CGMCC 1.5337</strain>
    </source>
</reference>
<feature type="domain" description="Aminotransferase class I/classII large" evidence="2">
    <location>
        <begin position="53"/>
        <end position="370"/>
    </location>
</feature>
<dbReference type="GO" id="GO:0008483">
    <property type="term" value="F:transaminase activity"/>
    <property type="evidence" value="ECO:0007669"/>
    <property type="project" value="UniProtKB-KW"/>
</dbReference>
<proteinExistence type="predicted"/>
<dbReference type="InterPro" id="IPR015421">
    <property type="entry name" value="PyrdxlP-dep_Trfase_major"/>
</dbReference>
<name>A0A1I0MX84_9EURY</name>
<keyword evidence="4" id="KW-1185">Reference proteome</keyword>
<evidence type="ECO:0000313" key="3">
    <source>
        <dbReference type="EMBL" id="SEV93417.1"/>
    </source>
</evidence>
<evidence type="ECO:0000256" key="1">
    <source>
        <dbReference type="SAM" id="MobiDB-lite"/>
    </source>
</evidence>
<sequence>MFPRLDYIEWIAGRPEVALYDLGSSDLRGDRDHEPTVVPAPLEGLSDPPAGATLETQIAGEYGVHPERVLVTPGASTANFVATAAALYPDAGTNGDGEPDDGDSDEDAAPTALVEKPGYEPLVEAPRAIGGTTNRFLRPEDEDYLLDPDRVAAAIDEHTKLVTVTNRHNPSGRLADHDALAEAAAAAADADARLLVDEVYAPFGSDTDDGPFGGPTAADLDAAVVTGSLTKLFGLGDLSVGWLIADPEFVERARSVLYHLPGNAGPSRALGMRAFHNVDALTERAHGLIAENHALLASFVDAHDTVDAVVPDGSTYAFLDVDGVDGDELATAAWDEGVLVAPGRFFDDRERVRVSLGRTPDHSAAALDALGGVIADLD</sequence>
<accession>A0A1I0MX84</accession>
<dbReference type="Pfam" id="PF00155">
    <property type="entry name" value="Aminotran_1_2"/>
    <property type="match status" value="1"/>
</dbReference>
<dbReference type="GO" id="GO:0030170">
    <property type="term" value="F:pyridoxal phosphate binding"/>
    <property type="evidence" value="ECO:0007669"/>
    <property type="project" value="InterPro"/>
</dbReference>
<dbReference type="EMBL" id="FOJA01000001">
    <property type="protein sequence ID" value="SEV93417.1"/>
    <property type="molecule type" value="Genomic_DNA"/>
</dbReference>
<protein>
    <submittedName>
        <fullName evidence="3">Aspartate/methionine/tyrosine aminotransferase</fullName>
    </submittedName>
</protein>
<feature type="region of interest" description="Disordered" evidence="1">
    <location>
        <begin position="90"/>
        <end position="114"/>
    </location>
</feature>
<keyword evidence="3" id="KW-0032">Aminotransferase</keyword>
<dbReference type="InterPro" id="IPR015422">
    <property type="entry name" value="PyrdxlP-dep_Trfase_small"/>
</dbReference>
<dbReference type="OrthoDB" id="39225at2157"/>
<dbReference type="AlphaFoldDB" id="A0A1I0MX84"/>
<evidence type="ECO:0000313" key="4">
    <source>
        <dbReference type="Proteomes" id="UP000198518"/>
    </source>
</evidence>